<dbReference type="InterPro" id="IPR000326">
    <property type="entry name" value="PAP2/HPO"/>
</dbReference>
<dbReference type="EMBL" id="BLXZ01000011">
    <property type="protein sequence ID" value="GFO70719.1"/>
    <property type="molecule type" value="Genomic_DNA"/>
</dbReference>
<dbReference type="Gene3D" id="1.20.144.10">
    <property type="entry name" value="Phosphatidic acid phosphatase type 2/haloperoxidase"/>
    <property type="match status" value="1"/>
</dbReference>
<evidence type="ECO:0000259" key="2">
    <source>
        <dbReference type="SMART" id="SM00014"/>
    </source>
</evidence>
<feature type="transmembrane region" description="Helical" evidence="1">
    <location>
        <begin position="58"/>
        <end position="79"/>
    </location>
</feature>
<keyword evidence="4" id="KW-1185">Reference proteome</keyword>
<keyword evidence="1" id="KW-1133">Transmembrane helix</keyword>
<feature type="transmembrane region" description="Helical" evidence="1">
    <location>
        <begin position="91"/>
        <end position="109"/>
    </location>
</feature>
<feature type="transmembrane region" description="Helical" evidence="1">
    <location>
        <begin position="170"/>
        <end position="188"/>
    </location>
</feature>
<dbReference type="InterPro" id="IPR036938">
    <property type="entry name" value="PAP2/HPO_sf"/>
</dbReference>
<dbReference type="CDD" id="cd03396">
    <property type="entry name" value="PAP2_like_6"/>
    <property type="match status" value="1"/>
</dbReference>
<feature type="transmembrane region" description="Helical" evidence="1">
    <location>
        <begin position="144"/>
        <end position="163"/>
    </location>
</feature>
<keyword evidence="1" id="KW-0472">Membrane</keyword>
<keyword evidence="1" id="KW-0812">Transmembrane</keyword>
<gene>
    <name evidence="3" type="ORF">GMLC_42980</name>
</gene>
<dbReference type="Pfam" id="PF01569">
    <property type="entry name" value="PAP2"/>
    <property type="match status" value="1"/>
</dbReference>
<dbReference type="SMART" id="SM00014">
    <property type="entry name" value="acidPPc"/>
    <property type="match status" value="1"/>
</dbReference>
<reference evidence="4" key="1">
    <citation type="submission" date="2020-06" db="EMBL/GenBank/DDBJ databases">
        <title>Draft genomic sequecing of Geomonas sp. Red745.</title>
        <authorList>
            <person name="Itoh H."/>
            <person name="Xu Z.X."/>
            <person name="Ushijima N."/>
            <person name="Masuda Y."/>
            <person name="Shiratori Y."/>
            <person name="Senoo K."/>
        </authorList>
    </citation>
    <scope>NUCLEOTIDE SEQUENCE [LARGE SCALE GENOMIC DNA]</scope>
    <source>
        <strain evidence="4">Red745</strain>
    </source>
</reference>
<sequence>MRRNTIMREFLLVLVVLVGATALCAATGLDLGLEQRFYLAAPNWGIGNLDPWRFLYRFGIWPSYLLSSGALVLLVAGFFSAKALLFRKSALFMVLLMLLGPGLLVNAVFKDHWGRPRPRQMQLFGGDRPFHQPWERGIDGAGRSFPSGHASAGFYLIAPYFVLRARDRRRALLALAAGLCYGAIMGVARMAQGGHFPTDVLWAGGIVYLVGLALYYLLRLDEPGAPVLPVPGETA</sequence>
<dbReference type="Proteomes" id="UP000587586">
    <property type="component" value="Unassembled WGS sequence"/>
</dbReference>
<organism evidence="3 4">
    <name type="scientific">Geomonas limicola</name>
    <dbReference type="NCBI Taxonomy" id="2740186"/>
    <lineage>
        <taxon>Bacteria</taxon>
        <taxon>Pseudomonadati</taxon>
        <taxon>Thermodesulfobacteriota</taxon>
        <taxon>Desulfuromonadia</taxon>
        <taxon>Geobacterales</taxon>
        <taxon>Geobacteraceae</taxon>
        <taxon>Geomonas</taxon>
    </lineage>
</organism>
<evidence type="ECO:0000256" key="1">
    <source>
        <dbReference type="SAM" id="Phobius"/>
    </source>
</evidence>
<name>A0A6V8NIH4_9BACT</name>
<accession>A0A6V8NIH4</accession>
<protein>
    <submittedName>
        <fullName evidence="3">Phosphatase PAP2 family protein</fullName>
    </submittedName>
</protein>
<comment type="caution">
    <text evidence="3">The sequence shown here is derived from an EMBL/GenBank/DDBJ whole genome shotgun (WGS) entry which is preliminary data.</text>
</comment>
<feature type="domain" description="Phosphatidic acid phosphatase type 2/haloperoxidase" evidence="2">
    <location>
        <begin position="90"/>
        <end position="215"/>
    </location>
</feature>
<evidence type="ECO:0000313" key="3">
    <source>
        <dbReference type="EMBL" id="GFO70719.1"/>
    </source>
</evidence>
<dbReference type="SUPFAM" id="SSF48317">
    <property type="entry name" value="Acid phosphatase/Vanadium-dependent haloperoxidase"/>
    <property type="match status" value="1"/>
</dbReference>
<dbReference type="AlphaFoldDB" id="A0A6V8NIH4"/>
<proteinExistence type="predicted"/>
<evidence type="ECO:0000313" key="4">
    <source>
        <dbReference type="Proteomes" id="UP000587586"/>
    </source>
</evidence>
<dbReference type="RefSeq" id="WP_183363325.1">
    <property type="nucleotide sequence ID" value="NZ_BLXZ01000011.1"/>
</dbReference>
<feature type="transmembrane region" description="Helical" evidence="1">
    <location>
        <begin position="200"/>
        <end position="218"/>
    </location>
</feature>